<evidence type="ECO:0000256" key="1">
    <source>
        <dbReference type="SAM" id="MobiDB-lite"/>
    </source>
</evidence>
<organism evidence="2 3">
    <name type="scientific">Trifolium medium</name>
    <dbReference type="NCBI Taxonomy" id="97028"/>
    <lineage>
        <taxon>Eukaryota</taxon>
        <taxon>Viridiplantae</taxon>
        <taxon>Streptophyta</taxon>
        <taxon>Embryophyta</taxon>
        <taxon>Tracheophyta</taxon>
        <taxon>Spermatophyta</taxon>
        <taxon>Magnoliopsida</taxon>
        <taxon>eudicotyledons</taxon>
        <taxon>Gunneridae</taxon>
        <taxon>Pentapetalae</taxon>
        <taxon>rosids</taxon>
        <taxon>fabids</taxon>
        <taxon>Fabales</taxon>
        <taxon>Fabaceae</taxon>
        <taxon>Papilionoideae</taxon>
        <taxon>50 kb inversion clade</taxon>
        <taxon>NPAAA clade</taxon>
        <taxon>Hologalegina</taxon>
        <taxon>IRL clade</taxon>
        <taxon>Trifolieae</taxon>
        <taxon>Trifolium</taxon>
    </lineage>
</organism>
<evidence type="ECO:0000313" key="2">
    <source>
        <dbReference type="EMBL" id="MCI89675.1"/>
    </source>
</evidence>
<proteinExistence type="predicted"/>
<evidence type="ECO:0000313" key="3">
    <source>
        <dbReference type="Proteomes" id="UP000265520"/>
    </source>
</evidence>
<feature type="region of interest" description="Disordered" evidence="1">
    <location>
        <begin position="12"/>
        <end position="68"/>
    </location>
</feature>
<protein>
    <submittedName>
        <fullName evidence="2">Uncharacterized protein</fullName>
    </submittedName>
</protein>
<feature type="compositionally biased region" description="Low complexity" evidence="1">
    <location>
        <begin position="32"/>
        <end position="49"/>
    </location>
</feature>
<dbReference type="EMBL" id="LXQA011225244">
    <property type="protein sequence ID" value="MCI89675.1"/>
    <property type="molecule type" value="Genomic_DNA"/>
</dbReference>
<accession>A0A392VSK5</accession>
<dbReference type="AlphaFoldDB" id="A0A392VSK5"/>
<dbReference type="Proteomes" id="UP000265520">
    <property type="component" value="Unassembled WGS sequence"/>
</dbReference>
<feature type="non-terminal residue" evidence="2">
    <location>
        <position position="1"/>
    </location>
</feature>
<reference evidence="2 3" key="1">
    <citation type="journal article" date="2018" name="Front. Plant Sci.">
        <title>Red Clover (Trifolium pratense) and Zigzag Clover (T. medium) - A Picture of Genomic Similarities and Differences.</title>
        <authorList>
            <person name="Dluhosova J."/>
            <person name="Istvanek J."/>
            <person name="Nedelnik J."/>
            <person name="Repkova J."/>
        </authorList>
    </citation>
    <scope>NUCLEOTIDE SEQUENCE [LARGE SCALE GENOMIC DNA]</scope>
    <source>
        <strain evidence="3">cv. 10/8</strain>
        <tissue evidence="2">Leaf</tissue>
    </source>
</reference>
<name>A0A392VSK5_9FABA</name>
<keyword evidence="3" id="KW-1185">Reference proteome</keyword>
<sequence>EATFNILHVASKNSGPALPATTTNRPPPITNHHQSSSSSFLHHTSAFASPAPSPLRNIGDRDTGEEEI</sequence>
<comment type="caution">
    <text evidence="2">The sequence shown here is derived from an EMBL/GenBank/DDBJ whole genome shotgun (WGS) entry which is preliminary data.</text>
</comment>